<dbReference type="OrthoDB" id="2140105at2759"/>
<dbReference type="Proteomes" id="UP000001194">
    <property type="component" value="Unassembled WGS sequence"/>
</dbReference>
<gene>
    <name evidence="3" type="ORF">LACBIDRAFT_308059</name>
</gene>
<evidence type="ECO:0000259" key="2">
    <source>
        <dbReference type="Pfam" id="PF12051"/>
    </source>
</evidence>
<keyword evidence="1" id="KW-1133">Transmembrane helix</keyword>
<dbReference type="EMBL" id="DS547128">
    <property type="protein sequence ID" value="EDR02881.1"/>
    <property type="molecule type" value="Genomic_DNA"/>
</dbReference>
<keyword evidence="4" id="KW-1185">Reference proteome</keyword>
<dbReference type="InterPro" id="IPR053001">
    <property type="entry name" value="MNNG_permease-like"/>
</dbReference>
<name>B0DRJ4_LACBS</name>
<reference evidence="3 4" key="1">
    <citation type="journal article" date="2008" name="Nature">
        <title>The genome of Laccaria bicolor provides insights into mycorrhizal symbiosis.</title>
        <authorList>
            <person name="Martin F."/>
            <person name="Aerts A."/>
            <person name="Ahren D."/>
            <person name="Brun A."/>
            <person name="Danchin E.G.J."/>
            <person name="Duchaussoy F."/>
            <person name="Gibon J."/>
            <person name="Kohler A."/>
            <person name="Lindquist E."/>
            <person name="Pereda V."/>
            <person name="Salamov A."/>
            <person name="Shapiro H.J."/>
            <person name="Wuyts J."/>
            <person name="Blaudez D."/>
            <person name="Buee M."/>
            <person name="Brokstein P."/>
            <person name="Canbaeck B."/>
            <person name="Cohen D."/>
            <person name="Courty P.E."/>
            <person name="Coutinho P.M."/>
            <person name="Delaruelle C."/>
            <person name="Detter J.C."/>
            <person name="Deveau A."/>
            <person name="DiFazio S."/>
            <person name="Duplessis S."/>
            <person name="Fraissinet-Tachet L."/>
            <person name="Lucic E."/>
            <person name="Frey-Klett P."/>
            <person name="Fourrey C."/>
            <person name="Feussner I."/>
            <person name="Gay G."/>
            <person name="Grimwood J."/>
            <person name="Hoegger P.J."/>
            <person name="Jain P."/>
            <person name="Kilaru S."/>
            <person name="Labbe J."/>
            <person name="Lin Y.C."/>
            <person name="Legue V."/>
            <person name="Le Tacon F."/>
            <person name="Marmeisse R."/>
            <person name="Melayah D."/>
            <person name="Montanini B."/>
            <person name="Muratet M."/>
            <person name="Nehls U."/>
            <person name="Niculita-Hirzel H."/>
            <person name="Oudot-Le Secq M.P."/>
            <person name="Peter M."/>
            <person name="Quesneville H."/>
            <person name="Rajashekar B."/>
            <person name="Reich M."/>
            <person name="Rouhier N."/>
            <person name="Schmutz J."/>
            <person name="Yin T."/>
            <person name="Chalot M."/>
            <person name="Henrissat B."/>
            <person name="Kuees U."/>
            <person name="Lucas S."/>
            <person name="Van de Peer Y."/>
            <person name="Podila G.K."/>
            <person name="Polle A."/>
            <person name="Pukkila P.J."/>
            <person name="Richardson P.M."/>
            <person name="Rouze P."/>
            <person name="Sanders I.R."/>
            <person name="Stajich J.E."/>
            <person name="Tunlid A."/>
            <person name="Tuskan G."/>
            <person name="Grigoriev I.V."/>
        </authorList>
    </citation>
    <scope>NUCLEOTIDE SEQUENCE [LARGE SCALE GENOMIC DNA]</scope>
    <source>
        <strain evidence="4">S238N-H82 / ATCC MYA-4686</strain>
    </source>
</reference>
<dbReference type="InterPro" id="IPR022703">
    <property type="entry name" value="DUF3533"/>
</dbReference>
<dbReference type="PANTHER" id="PTHR34814">
    <property type="entry name" value="NITROSOGUANIDINE RESISTANCE PROTEIN SNG1"/>
    <property type="match status" value="1"/>
</dbReference>
<evidence type="ECO:0000313" key="4">
    <source>
        <dbReference type="Proteomes" id="UP000001194"/>
    </source>
</evidence>
<protein>
    <submittedName>
        <fullName evidence="3">Predicted protein</fullName>
    </submittedName>
</protein>
<dbReference type="InParanoid" id="B0DRJ4"/>
<keyword evidence="1" id="KW-0812">Transmembrane</keyword>
<sequence length="53" mass="6034">MLSYIGMLSVGLALESLVTLLTVRFIPFFMLMWIITNISVCIFPIEVLPTRET</sequence>
<dbReference type="GeneID" id="6082230"/>
<dbReference type="KEGG" id="lbc:LACBIDRAFT_308059"/>
<dbReference type="PANTHER" id="PTHR34814:SF1">
    <property type="entry name" value="NITROSOGUANIDINE RESISTANCE PROTEIN SNG1"/>
    <property type="match status" value="1"/>
</dbReference>
<evidence type="ECO:0000256" key="1">
    <source>
        <dbReference type="SAM" id="Phobius"/>
    </source>
</evidence>
<dbReference type="HOGENOM" id="CLU_3069094_0_0_1"/>
<accession>B0DRJ4</accession>
<feature type="domain" description="DUF3533" evidence="2">
    <location>
        <begin position="1"/>
        <end position="49"/>
    </location>
</feature>
<keyword evidence="1" id="KW-0472">Membrane</keyword>
<dbReference type="GO" id="GO:0016020">
    <property type="term" value="C:membrane"/>
    <property type="evidence" value="ECO:0007669"/>
    <property type="project" value="TreeGrafter"/>
</dbReference>
<dbReference type="AlphaFoldDB" id="B0DRJ4"/>
<organism evidence="4">
    <name type="scientific">Laccaria bicolor (strain S238N-H82 / ATCC MYA-4686)</name>
    <name type="common">Bicoloured deceiver</name>
    <name type="synonym">Laccaria laccata var. bicolor</name>
    <dbReference type="NCBI Taxonomy" id="486041"/>
    <lineage>
        <taxon>Eukaryota</taxon>
        <taxon>Fungi</taxon>
        <taxon>Dikarya</taxon>
        <taxon>Basidiomycota</taxon>
        <taxon>Agaricomycotina</taxon>
        <taxon>Agaricomycetes</taxon>
        <taxon>Agaricomycetidae</taxon>
        <taxon>Agaricales</taxon>
        <taxon>Agaricineae</taxon>
        <taxon>Hydnangiaceae</taxon>
        <taxon>Laccaria</taxon>
    </lineage>
</organism>
<dbReference type="STRING" id="486041.B0DRJ4"/>
<dbReference type="Pfam" id="PF12051">
    <property type="entry name" value="DUF3533"/>
    <property type="match status" value="1"/>
</dbReference>
<feature type="transmembrane region" description="Helical" evidence="1">
    <location>
        <begin position="12"/>
        <end position="35"/>
    </location>
</feature>
<evidence type="ECO:0000313" key="3">
    <source>
        <dbReference type="EMBL" id="EDR02881.1"/>
    </source>
</evidence>
<proteinExistence type="predicted"/>
<dbReference type="RefSeq" id="XP_001886591.1">
    <property type="nucleotide sequence ID" value="XM_001886556.1"/>
</dbReference>